<name>A0ABP4G4N2_9PSEU</name>
<dbReference type="InterPro" id="IPR016181">
    <property type="entry name" value="Acyl_CoA_acyltransferase"/>
</dbReference>
<dbReference type="Pfam" id="PF00583">
    <property type="entry name" value="Acetyltransf_1"/>
    <property type="match status" value="1"/>
</dbReference>
<dbReference type="EMBL" id="BAAALM010000007">
    <property type="protein sequence ID" value="GAA1203623.1"/>
    <property type="molecule type" value="Genomic_DNA"/>
</dbReference>
<dbReference type="SUPFAM" id="SSF55729">
    <property type="entry name" value="Acyl-CoA N-acyltransferases (Nat)"/>
    <property type="match status" value="1"/>
</dbReference>
<accession>A0ABP4G4N2</accession>
<dbReference type="RefSeq" id="WP_253853054.1">
    <property type="nucleotide sequence ID" value="NZ_BAAALM010000007.1"/>
</dbReference>
<organism evidence="4 5">
    <name type="scientific">Prauserella alba</name>
    <dbReference type="NCBI Taxonomy" id="176898"/>
    <lineage>
        <taxon>Bacteria</taxon>
        <taxon>Bacillati</taxon>
        <taxon>Actinomycetota</taxon>
        <taxon>Actinomycetes</taxon>
        <taxon>Pseudonocardiales</taxon>
        <taxon>Pseudonocardiaceae</taxon>
        <taxon>Prauserella</taxon>
    </lineage>
</organism>
<evidence type="ECO:0000259" key="3">
    <source>
        <dbReference type="PROSITE" id="PS51186"/>
    </source>
</evidence>
<gene>
    <name evidence="4" type="ORF">GCM10009675_21720</name>
</gene>
<dbReference type="InterPro" id="IPR000182">
    <property type="entry name" value="GNAT_dom"/>
</dbReference>
<feature type="domain" description="N-acetyltransferase" evidence="3">
    <location>
        <begin position="8"/>
        <end position="161"/>
    </location>
</feature>
<proteinExistence type="predicted"/>
<dbReference type="Gene3D" id="3.40.630.30">
    <property type="match status" value="1"/>
</dbReference>
<dbReference type="Proteomes" id="UP001500467">
    <property type="component" value="Unassembled WGS sequence"/>
</dbReference>
<dbReference type="PROSITE" id="PS51186">
    <property type="entry name" value="GNAT"/>
    <property type="match status" value="1"/>
</dbReference>
<keyword evidence="2" id="KW-0012">Acyltransferase</keyword>
<protein>
    <submittedName>
        <fullName evidence="4">GNAT family N-acetyltransferase</fullName>
    </submittedName>
</protein>
<comment type="caution">
    <text evidence="4">The sequence shown here is derived from an EMBL/GenBank/DDBJ whole genome shotgun (WGS) entry which is preliminary data.</text>
</comment>
<evidence type="ECO:0000313" key="4">
    <source>
        <dbReference type="EMBL" id="GAA1203623.1"/>
    </source>
</evidence>
<keyword evidence="1" id="KW-0808">Transferase</keyword>
<evidence type="ECO:0000256" key="2">
    <source>
        <dbReference type="ARBA" id="ARBA00023315"/>
    </source>
</evidence>
<dbReference type="InterPro" id="IPR050832">
    <property type="entry name" value="Bact_Acetyltransf"/>
</dbReference>
<evidence type="ECO:0000313" key="5">
    <source>
        <dbReference type="Proteomes" id="UP001500467"/>
    </source>
</evidence>
<keyword evidence="5" id="KW-1185">Reference proteome</keyword>
<dbReference type="PANTHER" id="PTHR43877">
    <property type="entry name" value="AMINOALKYLPHOSPHONATE N-ACETYLTRANSFERASE-RELATED-RELATED"/>
    <property type="match status" value="1"/>
</dbReference>
<reference evidence="5" key="1">
    <citation type="journal article" date="2019" name="Int. J. Syst. Evol. Microbiol.">
        <title>The Global Catalogue of Microorganisms (GCM) 10K type strain sequencing project: providing services to taxonomists for standard genome sequencing and annotation.</title>
        <authorList>
            <consortium name="The Broad Institute Genomics Platform"/>
            <consortium name="The Broad Institute Genome Sequencing Center for Infectious Disease"/>
            <person name="Wu L."/>
            <person name="Ma J."/>
        </authorList>
    </citation>
    <scope>NUCLEOTIDE SEQUENCE [LARGE SCALE GENOMIC DNA]</scope>
    <source>
        <strain evidence="5">JCM 13022</strain>
    </source>
</reference>
<evidence type="ECO:0000256" key="1">
    <source>
        <dbReference type="ARBA" id="ARBA00022679"/>
    </source>
</evidence>
<sequence>MTQVNLPVSVRALTAGDLPRCEWAGSSTHLDYVRRALVRAEHGEVAYLAVCPPSDLPVAIGGVDFAAKAGVGTVWQLVVHPALRSCGLGTHLVRACETAVTERGLPQAELSVEHGNVRAHRWYRRLGYVDVGERTEEWDVETADSATARHRTVCTVMRKDL</sequence>
<dbReference type="PANTHER" id="PTHR43877:SF1">
    <property type="entry name" value="ACETYLTRANSFERASE"/>
    <property type="match status" value="1"/>
</dbReference>
<dbReference type="CDD" id="cd04301">
    <property type="entry name" value="NAT_SF"/>
    <property type="match status" value="1"/>
</dbReference>